<keyword evidence="1" id="KW-0547">Nucleotide-binding</keyword>
<dbReference type="EMBL" id="JAIQCJ010002079">
    <property type="protein sequence ID" value="KAJ8783930.1"/>
    <property type="molecule type" value="Genomic_DNA"/>
</dbReference>
<keyword evidence="5" id="KW-1185">Reference proteome</keyword>
<evidence type="ECO:0000256" key="3">
    <source>
        <dbReference type="ARBA" id="ARBA00023186"/>
    </source>
</evidence>
<dbReference type="Pfam" id="PF00118">
    <property type="entry name" value="Cpn60_TCP1"/>
    <property type="match status" value="1"/>
</dbReference>
<dbReference type="SUPFAM" id="SSF48592">
    <property type="entry name" value="GroEL equatorial domain-like"/>
    <property type="match status" value="1"/>
</dbReference>
<keyword evidence="2" id="KW-0067">ATP-binding</keyword>
<dbReference type="GO" id="GO:0005832">
    <property type="term" value="C:chaperonin-containing T-complex"/>
    <property type="evidence" value="ECO:0007669"/>
    <property type="project" value="UniProtKB-ARBA"/>
</dbReference>
<evidence type="ECO:0000313" key="5">
    <source>
        <dbReference type="Proteomes" id="UP001159641"/>
    </source>
</evidence>
<gene>
    <name evidence="4" type="ORF">J1605_008973</name>
</gene>
<evidence type="ECO:0000313" key="4">
    <source>
        <dbReference type="EMBL" id="KAJ8783930.1"/>
    </source>
</evidence>
<protein>
    <recommendedName>
        <fullName evidence="6">T-complex protein 1 subunit zeta</fullName>
    </recommendedName>
</protein>
<name>A0AB34GZN1_ESCRO</name>
<reference evidence="4 5" key="1">
    <citation type="submission" date="2022-11" db="EMBL/GenBank/DDBJ databases">
        <title>Whole genome sequence of Eschrichtius robustus ER-17-0199.</title>
        <authorList>
            <person name="Bruniche-Olsen A."/>
            <person name="Black A.N."/>
            <person name="Fields C.J."/>
            <person name="Walden K."/>
            <person name="Dewoody J.A."/>
        </authorList>
    </citation>
    <scope>NUCLEOTIDE SEQUENCE [LARGE SCALE GENOMIC DNA]</scope>
    <source>
        <strain evidence="4">ER-17-0199</strain>
        <tissue evidence="4">Blubber</tissue>
    </source>
</reference>
<dbReference type="Gene3D" id="1.10.560.10">
    <property type="entry name" value="GroEL-like equatorial domain"/>
    <property type="match status" value="1"/>
</dbReference>
<sequence>MAAIKAINSKAEVARAQAALSVNICATRGLQDVLRANLGPKGTMKMLVSGAGDIKLTKDGNVLLHEMVS</sequence>
<comment type="caution">
    <text evidence="4">The sequence shown here is derived from an EMBL/GenBank/DDBJ whole genome shotgun (WGS) entry which is preliminary data.</text>
</comment>
<dbReference type="InterPro" id="IPR017998">
    <property type="entry name" value="Chaperone_TCP-1"/>
</dbReference>
<dbReference type="InterPro" id="IPR027413">
    <property type="entry name" value="GROEL-like_equatorial_sf"/>
</dbReference>
<organism evidence="4 5">
    <name type="scientific">Eschrichtius robustus</name>
    <name type="common">California gray whale</name>
    <name type="synonym">Eschrichtius gibbosus</name>
    <dbReference type="NCBI Taxonomy" id="9764"/>
    <lineage>
        <taxon>Eukaryota</taxon>
        <taxon>Metazoa</taxon>
        <taxon>Chordata</taxon>
        <taxon>Craniata</taxon>
        <taxon>Vertebrata</taxon>
        <taxon>Euteleostomi</taxon>
        <taxon>Mammalia</taxon>
        <taxon>Eutheria</taxon>
        <taxon>Laurasiatheria</taxon>
        <taxon>Artiodactyla</taxon>
        <taxon>Whippomorpha</taxon>
        <taxon>Cetacea</taxon>
        <taxon>Mysticeti</taxon>
        <taxon>Eschrichtiidae</taxon>
        <taxon>Eschrichtius</taxon>
    </lineage>
</organism>
<proteinExistence type="predicted"/>
<dbReference type="GO" id="GO:0005524">
    <property type="term" value="F:ATP binding"/>
    <property type="evidence" value="ECO:0007669"/>
    <property type="project" value="UniProtKB-KW"/>
</dbReference>
<accession>A0AB34GZN1</accession>
<dbReference type="Proteomes" id="UP001159641">
    <property type="component" value="Unassembled WGS sequence"/>
</dbReference>
<evidence type="ECO:0000256" key="2">
    <source>
        <dbReference type="ARBA" id="ARBA00022840"/>
    </source>
</evidence>
<evidence type="ECO:0008006" key="6">
    <source>
        <dbReference type="Google" id="ProtNLM"/>
    </source>
</evidence>
<evidence type="ECO:0000256" key="1">
    <source>
        <dbReference type="ARBA" id="ARBA00022741"/>
    </source>
</evidence>
<dbReference type="GO" id="GO:0140662">
    <property type="term" value="F:ATP-dependent protein folding chaperone"/>
    <property type="evidence" value="ECO:0007669"/>
    <property type="project" value="InterPro"/>
</dbReference>
<keyword evidence="3" id="KW-0143">Chaperone</keyword>
<dbReference type="AlphaFoldDB" id="A0AB34GZN1"/>
<dbReference type="PANTHER" id="PTHR11353">
    <property type="entry name" value="CHAPERONIN"/>
    <property type="match status" value="1"/>
</dbReference>
<dbReference type="InterPro" id="IPR002423">
    <property type="entry name" value="Cpn60/GroEL/TCP-1"/>
</dbReference>